<feature type="transmembrane region" description="Helical" evidence="1">
    <location>
        <begin position="893"/>
        <end position="914"/>
    </location>
</feature>
<dbReference type="PRINTS" id="PR00702">
    <property type="entry name" value="ACRIFLAVINRP"/>
</dbReference>
<dbReference type="RefSeq" id="WP_188917520.1">
    <property type="nucleotide sequence ID" value="NZ_BMPZ01000001.1"/>
</dbReference>
<dbReference type="Gene3D" id="3.30.70.1430">
    <property type="entry name" value="Multidrug efflux transporter AcrB pore domain"/>
    <property type="match status" value="2"/>
</dbReference>
<dbReference type="Gene3D" id="3.30.2090.10">
    <property type="entry name" value="Multidrug efflux transporter AcrB TolC docking domain, DN and DC subdomains"/>
    <property type="match status" value="2"/>
</dbReference>
<dbReference type="Gene3D" id="1.20.1640.10">
    <property type="entry name" value="Multidrug efflux transporter AcrB transmembrane domain"/>
    <property type="match status" value="2"/>
</dbReference>
<feature type="transmembrane region" description="Helical" evidence="1">
    <location>
        <begin position="965"/>
        <end position="985"/>
    </location>
</feature>
<evidence type="ECO:0000256" key="1">
    <source>
        <dbReference type="SAM" id="Phobius"/>
    </source>
</evidence>
<dbReference type="EMBL" id="BMPZ01000001">
    <property type="protein sequence ID" value="GGI70826.1"/>
    <property type="molecule type" value="Genomic_DNA"/>
</dbReference>
<name>A0A917N8K2_9GAMM</name>
<dbReference type="InterPro" id="IPR001036">
    <property type="entry name" value="Acrflvin-R"/>
</dbReference>
<dbReference type="PANTHER" id="PTHR32063:SF33">
    <property type="entry name" value="RND SUPERFAMILY EFFLUX PUMP PERMEASE COMPONENT"/>
    <property type="match status" value="1"/>
</dbReference>
<dbReference type="Gene3D" id="3.30.70.1440">
    <property type="entry name" value="Multidrug efflux transporter AcrB pore domain"/>
    <property type="match status" value="1"/>
</dbReference>
<proteinExistence type="predicted"/>
<reference evidence="2" key="1">
    <citation type="journal article" date="2014" name="Int. J. Syst. Evol. Microbiol.">
        <title>Complete genome sequence of Corynebacterium casei LMG S-19264T (=DSM 44701T), isolated from a smear-ripened cheese.</title>
        <authorList>
            <consortium name="US DOE Joint Genome Institute (JGI-PGF)"/>
            <person name="Walter F."/>
            <person name="Albersmeier A."/>
            <person name="Kalinowski J."/>
            <person name="Ruckert C."/>
        </authorList>
    </citation>
    <scope>NUCLEOTIDE SEQUENCE</scope>
    <source>
        <strain evidence="2">JCM 30804</strain>
    </source>
</reference>
<feature type="transmembrane region" description="Helical" evidence="1">
    <location>
        <begin position="523"/>
        <end position="547"/>
    </location>
</feature>
<reference evidence="2" key="2">
    <citation type="submission" date="2020-09" db="EMBL/GenBank/DDBJ databases">
        <authorList>
            <person name="Sun Q."/>
            <person name="Ohkuma M."/>
        </authorList>
    </citation>
    <scope>NUCLEOTIDE SEQUENCE</scope>
    <source>
        <strain evidence="2">JCM 30804</strain>
    </source>
</reference>
<dbReference type="Gene3D" id="3.30.70.1320">
    <property type="entry name" value="Multidrug efflux transporter AcrB pore domain like"/>
    <property type="match status" value="1"/>
</dbReference>
<dbReference type="SUPFAM" id="SSF82714">
    <property type="entry name" value="Multidrug efflux transporter AcrB TolC docking domain, DN and DC subdomains"/>
    <property type="match status" value="2"/>
</dbReference>
<feature type="transmembrane region" description="Helical" evidence="1">
    <location>
        <begin position="926"/>
        <end position="945"/>
    </location>
</feature>
<evidence type="ECO:0000313" key="2">
    <source>
        <dbReference type="EMBL" id="GGI70826.1"/>
    </source>
</evidence>
<feature type="transmembrane region" description="Helical" evidence="1">
    <location>
        <begin position="452"/>
        <end position="475"/>
    </location>
</feature>
<keyword evidence="3" id="KW-1185">Reference proteome</keyword>
<dbReference type="Proteomes" id="UP000613743">
    <property type="component" value="Unassembled WGS sequence"/>
</dbReference>
<feature type="transmembrane region" description="Helical" evidence="1">
    <location>
        <begin position="353"/>
        <end position="375"/>
    </location>
</feature>
<feature type="transmembrane region" description="Helical" evidence="1">
    <location>
        <begin position="868"/>
        <end position="887"/>
    </location>
</feature>
<organism evidence="2 3">
    <name type="scientific">Shewanella gelidii</name>
    <dbReference type="NCBI Taxonomy" id="1642821"/>
    <lineage>
        <taxon>Bacteria</taxon>
        <taxon>Pseudomonadati</taxon>
        <taxon>Pseudomonadota</taxon>
        <taxon>Gammaproteobacteria</taxon>
        <taxon>Alteromonadales</taxon>
        <taxon>Shewanellaceae</taxon>
        <taxon>Shewanella</taxon>
    </lineage>
</organism>
<dbReference type="InterPro" id="IPR027463">
    <property type="entry name" value="AcrB_DN_DC_subdom"/>
</dbReference>
<feature type="transmembrane region" description="Helical" evidence="1">
    <location>
        <begin position="424"/>
        <end position="445"/>
    </location>
</feature>
<protein>
    <submittedName>
        <fullName evidence="2">Acriflavin resistance protein</fullName>
    </submittedName>
</protein>
<dbReference type="Pfam" id="PF00873">
    <property type="entry name" value="ACR_tran"/>
    <property type="match status" value="1"/>
</dbReference>
<gene>
    <name evidence="2" type="ORF">GCM10009332_05190</name>
</gene>
<dbReference type="PANTHER" id="PTHR32063">
    <property type="match status" value="1"/>
</dbReference>
<comment type="caution">
    <text evidence="2">The sequence shown here is derived from an EMBL/GenBank/DDBJ whole genome shotgun (WGS) entry which is preliminary data.</text>
</comment>
<dbReference type="SUPFAM" id="SSF82693">
    <property type="entry name" value="Multidrug efflux transporter AcrB pore domain, PN1, PN2, PC1 and PC2 subdomains"/>
    <property type="match status" value="2"/>
</dbReference>
<feature type="transmembrane region" description="Helical" evidence="1">
    <location>
        <begin position="12"/>
        <end position="30"/>
    </location>
</feature>
<dbReference type="SUPFAM" id="SSF82866">
    <property type="entry name" value="Multidrug efflux transporter AcrB transmembrane domain"/>
    <property type="match status" value="2"/>
</dbReference>
<keyword evidence="1" id="KW-0812">Transmembrane</keyword>
<evidence type="ECO:0000313" key="3">
    <source>
        <dbReference type="Proteomes" id="UP000613743"/>
    </source>
</evidence>
<keyword evidence="1" id="KW-1133">Transmembrane helix</keyword>
<feature type="transmembrane region" description="Helical" evidence="1">
    <location>
        <begin position="997"/>
        <end position="1023"/>
    </location>
</feature>
<dbReference type="GO" id="GO:0042910">
    <property type="term" value="F:xenobiotic transmembrane transporter activity"/>
    <property type="evidence" value="ECO:0007669"/>
    <property type="project" value="TreeGrafter"/>
</dbReference>
<feature type="transmembrane region" description="Helical" evidence="1">
    <location>
        <begin position="328"/>
        <end position="347"/>
    </location>
</feature>
<dbReference type="GO" id="GO:0005886">
    <property type="term" value="C:plasma membrane"/>
    <property type="evidence" value="ECO:0007669"/>
    <property type="project" value="TreeGrafter"/>
</dbReference>
<sequence>MIGYLTRHPTLANLLMLSLILLGLSNLSGIKRETFPEFAPPYVMATVVYPGASPVEVEESLCLRMEDAVDGLSNVEEVKCDAQEGVASMRLKLNEQADIGRFLVDVQTEINAIQNFPSQIEPPVVKELDWAEPVVDIAISADASWPHLKAYAEDLKRRLKINAGISLVSVSGFSDHQLRIELKATEMRRLGLTASAIADKVSRQNVKMPAGSIELKDKNLLLRFDEQKITAEALGEIIVASTNDGSTVRLKDIATIEERFELDEEHILFNDKPAAILKVQKNKADDALRIKAVVSEFIAQEQSRVPAGIELSLTNDLSSLLQDRLDMMLKNGWQGIILVFFSMWLFFSLRYSFWVSAGLPVAFLGGLFLMSLFGVSINVMSLVGLLMAIGIMMDDAIVIAESIASHVDRGYSAHDAVIKGVKKVTPGVLSSFLTTVFIFSAILGLDGQMGAVLSAVPTVLIMVLSISLIEAFLILPNHLHHSLTHSDKQTQFKQAAFKTRFLARFERFRNKQLVEIVTRLVRWRYATVGATIGILFASVALVAGGIIKFVPFPELDGDIAEARIILPPGSPLSQTQIVVERIIESAKQTGVQYQQEKEQGQVLIQDITAQYNFNADAGESGPHVATVRLDLLSAEIRQTLIEEFIRDWRQNTGDIAAPLSMVFKQPTMGPAGRDIEVRLQGDDLAELKQASVSLQSFLAQFDGVNGILDDMRPGKEEIKVSLRNGAESYGIDGQTVASQLRGAYFGQTADEIQVGPENIEIDVRLNTAQAGDLNALANFPIMLNDGNQIPLSAIAHLQHQRSYVRIQRIDSLRTVTVMADIDNTRANSTETLAKVKSQWLPRLSEDFPGVRVDFEGSAKETAKTGASLGKGFLVGLFGLFFILSFQFKSYLEPTIVMLAIPLALIGVLWGHLLLGYSLSMPSVMGFISLAGIVVNDSILLVQYIRHHVDEGDSVEQAVTSASRERFRAVFLTSLTTAAGLLPLLLETSLQAQVVQPLVISIVFGIFASTLLVLFVIPCAYAILADFGKFGHTQSPDNQSELKSQ</sequence>
<dbReference type="AlphaFoldDB" id="A0A917N8K2"/>
<accession>A0A917N8K2</accession>
<keyword evidence="1" id="KW-0472">Membrane</keyword>